<dbReference type="Gene3D" id="3.40.1260.10">
    <property type="entry name" value="DsrEFH-like"/>
    <property type="match status" value="1"/>
</dbReference>
<dbReference type="Pfam" id="PF04077">
    <property type="entry name" value="DsrH"/>
    <property type="match status" value="1"/>
</dbReference>
<accession>A0A8J6M1U9</accession>
<dbReference type="EMBL" id="JACNEP010000024">
    <property type="protein sequence ID" value="MBC3767754.1"/>
    <property type="molecule type" value="Genomic_DNA"/>
</dbReference>
<comment type="caution">
    <text evidence="1">The sequence shown here is derived from an EMBL/GenBank/DDBJ whole genome shotgun (WGS) entry which is preliminary data.</text>
</comment>
<proteinExistence type="predicted"/>
<dbReference type="PANTHER" id="PTHR37526:SF1">
    <property type="entry name" value="PROTEIN TUSB"/>
    <property type="match status" value="1"/>
</dbReference>
<dbReference type="GO" id="GO:0002143">
    <property type="term" value="P:tRNA wobble position uridine thiolation"/>
    <property type="evidence" value="ECO:0007669"/>
    <property type="project" value="InterPro"/>
</dbReference>
<dbReference type="InterPro" id="IPR007215">
    <property type="entry name" value="Sulphur_relay_TusB/DsrH"/>
</dbReference>
<reference evidence="1" key="1">
    <citation type="journal article" date="2018" name="Int. J. Syst. Evol. Microbiol.">
        <title>Neptunicella marina gen. nov., sp. nov., isolated from surface seawater.</title>
        <authorList>
            <person name="Liu X."/>
            <person name="Lai Q."/>
            <person name="Du Y."/>
            <person name="Zhang X."/>
            <person name="Liu Z."/>
            <person name="Sun F."/>
            <person name="Shao Z."/>
        </authorList>
    </citation>
    <scope>NUCLEOTIDE SEQUENCE</scope>
    <source>
        <strain evidence="1">S27-2</strain>
    </source>
</reference>
<dbReference type="RefSeq" id="WP_186508389.1">
    <property type="nucleotide sequence ID" value="NZ_JACNEP010000024.1"/>
</dbReference>
<dbReference type="GO" id="GO:1990228">
    <property type="term" value="C:sulfurtransferase complex"/>
    <property type="evidence" value="ECO:0007669"/>
    <property type="project" value="TreeGrafter"/>
</dbReference>
<evidence type="ECO:0000313" key="1">
    <source>
        <dbReference type="EMBL" id="MBC3767754.1"/>
    </source>
</evidence>
<gene>
    <name evidence="1" type="primary">dsrH</name>
    <name evidence="1" type="ORF">H8B19_17890</name>
</gene>
<sequence length="94" mass="10390">MLHIVTQSPANTALATQLSTNISEQDEVILIQDAVYYLLNPQSLNSIFSSASHVYYLNTDAQARGIQSTGQNANACNYEQFVGLTLKHSNNQTW</sequence>
<keyword evidence="2" id="KW-1185">Reference proteome</keyword>
<dbReference type="PANTHER" id="PTHR37526">
    <property type="entry name" value="PROTEIN TUSB"/>
    <property type="match status" value="1"/>
</dbReference>
<name>A0A8J6M1U9_9ALTE</name>
<reference evidence="1" key="2">
    <citation type="submission" date="2020-08" db="EMBL/GenBank/DDBJ databases">
        <authorList>
            <person name="Lai Q."/>
        </authorList>
    </citation>
    <scope>NUCLEOTIDE SEQUENCE</scope>
    <source>
        <strain evidence="1">S27-2</strain>
    </source>
</reference>
<evidence type="ECO:0000313" key="2">
    <source>
        <dbReference type="Proteomes" id="UP000601768"/>
    </source>
</evidence>
<dbReference type="InterPro" id="IPR027396">
    <property type="entry name" value="DsrEFH-like"/>
</dbReference>
<dbReference type="SUPFAM" id="SSF75169">
    <property type="entry name" value="DsrEFH-like"/>
    <property type="match status" value="1"/>
</dbReference>
<dbReference type="AlphaFoldDB" id="A0A8J6M1U9"/>
<organism evidence="1 2">
    <name type="scientific">Neptunicella marina</name>
    <dbReference type="NCBI Taxonomy" id="2125989"/>
    <lineage>
        <taxon>Bacteria</taxon>
        <taxon>Pseudomonadati</taxon>
        <taxon>Pseudomonadota</taxon>
        <taxon>Gammaproteobacteria</taxon>
        <taxon>Alteromonadales</taxon>
        <taxon>Alteromonadaceae</taxon>
        <taxon>Neptunicella</taxon>
    </lineage>
</organism>
<protein>
    <submittedName>
        <fullName evidence="1">Sulfurtransferase complex subunit TusB</fullName>
    </submittedName>
</protein>
<dbReference type="NCBIfam" id="TIGR03011">
    <property type="entry name" value="sulf_tusB_dsrH"/>
    <property type="match status" value="1"/>
</dbReference>
<dbReference type="Proteomes" id="UP000601768">
    <property type="component" value="Unassembled WGS sequence"/>
</dbReference>